<sequence length="52" mass="5327">MKFSVQKRSLASALLLSAVLTACGGGNNAATPTPAPPDGDADTRSDRRPEDV</sequence>
<feature type="chain" id="PRO_5046792962" evidence="2">
    <location>
        <begin position="25"/>
        <end position="52"/>
    </location>
</feature>
<gene>
    <name evidence="3" type="ORF">ACFP81_12470</name>
</gene>
<organism evidence="3 4">
    <name type="scientific">Deinococcus lacus</name>
    <dbReference type="NCBI Taxonomy" id="392561"/>
    <lineage>
        <taxon>Bacteria</taxon>
        <taxon>Thermotogati</taxon>
        <taxon>Deinococcota</taxon>
        <taxon>Deinococci</taxon>
        <taxon>Deinococcales</taxon>
        <taxon>Deinococcaceae</taxon>
        <taxon>Deinococcus</taxon>
    </lineage>
</organism>
<proteinExistence type="predicted"/>
<feature type="compositionally biased region" description="Basic and acidic residues" evidence="1">
    <location>
        <begin position="41"/>
        <end position="52"/>
    </location>
</feature>
<evidence type="ECO:0000313" key="3">
    <source>
        <dbReference type="EMBL" id="MFC6592729.1"/>
    </source>
</evidence>
<reference evidence="4" key="1">
    <citation type="journal article" date="2019" name="Int. J. Syst. Evol. Microbiol.">
        <title>The Global Catalogue of Microorganisms (GCM) 10K type strain sequencing project: providing services to taxonomists for standard genome sequencing and annotation.</title>
        <authorList>
            <consortium name="The Broad Institute Genomics Platform"/>
            <consortium name="The Broad Institute Genome Sequencing Center for Infectious Disease"/>
            <person name="Wu L."/>
            <person name="Ma J."/>
        </authorList>
    </citation>
    <scope>NUCLEOTIDE SEQUENCE [LARGE SCALE GENOMIC DNA]</scope>
    <source>
        <strain evidence="4">CGMCC 1.15772</strain>
    </source>
</reference>
<dbReference type="PROSITE" id="PS51257">
    <property type="entry name" value="PROKAR_LIPOPROTEIN"/>
    <property type="match status" value="1"/>
</dbReference>
<feature type="signal peptide" evidence="2">
    <location>
        <begin position="1"/>
        <end position="24"/>
    </location>
</feature>
<keyword evidence="2" id="KW-0732">Signal</keyword>
<protein>
    <submittedName>
        <fullName evidence="3">Uncharacterized protein</fullName>
    </submittedName>
</protein>
<keyword evidence="4" id="KW-1185">Reference proteome</keyword>
<accession>A0ABW1YIP0</accession>
<dbReference type="RefSeq" id="WP_380083850.1">
    <property type="nucleotide sequence ID" value="NZ_JBHSWD010000002.1"/>
</dbReference>
<evidence type="ECO:0000256" key="2">
    <source>
        <dbReference type="SAM" id="SignalP"/>
    </source>
</evidence>
<name>A0ABW1YIP0_9DEIO</name>
<evidence type="ECO:0000256" key="1">
    <source>
        <dbReference type="SAM" id="MobiDB-lite"/>
    </source>
</evidence>
<dbReference type="Proteomes" id="UP001596297">
    <property type="component" value="Unassembled WGS sequence"/>
</dbReference>
<evidence type="ECO:0000313" key="4">
    <source>
        <dbReference type="Proteomes" id="UP001596297"/>
    </source>
</evidence>
<feature type="region of interest" description="Disordered" evidence="1">
    <location>
        <begin position="23"/>
        <end position="52"/>
    </location>
</feature>
<dbReference type="EMBL" id="JBHSWD010000002">
    <property type="protein sequence ID" value="MFC6592729.1"/>
    <property type="molecule type" value="Genomic_DNA"/>
</dbReference>
<comment type="caution">
    <text evidence="3">The sequence shown here is derived from an EMBL/GenBank/DDBJ whole genome shotgun (WGS) entry which is preliminary data.</text>
</comment>